<dbReference type="EMBL" id="CABIJS010000035">
    <property type="protein sequence ID" value="VUZ40608.1"/>
    <property type="molecule type" value="Genomic_DNA"/>
</dbReference>
<protein>
    <submittedName>
        <fullName evidence="2">Uncharacterized protein</fullName>
    </submittedName>
</protein>
<dbReference type="AlphaFoldDB" id="A0A564Y1D9"/>
<accession>A0A564Y1D9</accession>
<reference evidence="2 3" key="1">
    <citation type="submission" date="2019-07" db="EMBL/GenBank/DDBJ databases">
        <authorList>
            <person name="Jastrzebski P J."/>
            <person name="Paukszto L."/>
            <person name="Jastrzebski P J."/>
        </authorList>
    </citation>
    <scope>NUCLEOTIDE SEQUENCE [LARGE SCALE GENOMIC DNA]</scope>
    <source>
        <strain evidence="2 3">WMS-il1</strain>
    </source>
</reference>
<proteinExistence type="predicted"/>
<organism evidence="2 3">
    <name type="scientific">Hymenolepis diminuta</name>
    <name type="common">Rat tapeworm</name>
    <dbReference type="NCBI Taxonomy" id="6216"/>
    <lineage>
        <taxon>Eukaryota</taxon>
        <taxon>Metazoa</taxon>
        <taxon>Spiralia</taxon>
        <taxon>Lophotrochozoa</taxon>
        <taxon>Platyhelminthes</taxon>
        <taxon>Cestoda</taxon>
        <taxon>Eucestoda</taxon>
        <taxon>Cyclophyllidea</taxon>
        <taxon>Hymenolepididae</taxon>
        <taxon>Hymenolepis</taxon>
    </lineage>
</organism>
<feature type="region of interest" description="Disordered" evidence="1">
    <location>
        <begin position="1"/>
        <end position="50"/>
    </location>
</feature>
<dbReference type="Proteomes" id="UP000321570">
    <property type="component" value="Unassembled WGS sequence"/>
</dbReference>
<sequence length="116" mass="12894">MSTDRLLPRPSSPSCPNALHGEQRKLPLENKQNVEWHSDSHSLPLSPDYRVSNSVEQRGNLFLPTPPMTRTPASGMLIAAHKYLSSLMGGRDDRLEGDSNSFSLLRPTSGILTNRR</sequence>
<evidence type="ECO:0000313" key="3">
    <source>
        <dbReference type="Proteomes" id="UP000321570"/>
    </source>
</evidence>
<gene>
    <name evidence="2" type="ORF">WMSIL1_LOCUS1613</name>
</gene>
<evidence type="ECO:0000313" key="2">
    <source>
        <dbReference type="EMBL" id="VUZ40608.1"/>
    </source>
</evidence>
<name>A0A564Y1D9_HYMDI</name>
<keyword evidence="3" id="KW-1185">Reference proteome</keyword>
<evidence type="ECO:0000256" key="1">
    <source>
        <dbReference type="SAM" id="MobiDB-lite"/>
    </source>
</evidence>
<feature type="compositionally biased region" description="Basic and acidic residues" evidence="1">
    <location>
        <begin position="21"/>
        <end position="40"/>
    </location>
</feature>